<evidence type="ECO:0000256" key="13">
    <source>
        <dbReference type="ARBA" id="ARBA00022801"/>
    </source>
</evidence>
<evidence type="ECO:0000256" key="11">
    <source>
        <dbReference type="ARBA" id="ARBA00022723"/>
    </source>
</evidence>
<dbReference type="Pfam" id="PF00149">
    <property type="entry name" value="Metallophos"/>
    <property type="match status" value="1"/>
</dbReference>
<dbReference type="GO" id="GO:0043409">
    <property type="term" value="P:negative regulation of MAPK cascade"/>
    <property type="evidence" value="ECO:0007669"/>
    <property type="project" value="Ensembl"/>
</dbReference>
<dbReference type="GO" id="GO:0009615">
    <property type="term" value="P:response to virus"/>
    <property type="evidence" value="ECO:0007669"/>
    <property type="project" value="Ensembl"/>
</dbReference>
<evidence type="ECO:0000256" key="26">
    <source>
        <dbReference type="ARBA" id="ARBA00058748"/>
    </source>
</evidence>
<evidence type="ECO:0000256" key="28">
    <source>
        <dbReference type="ARBA" id="ARBA00069549"/>
    </source>
</evidence>
<evidence type="ECO:0000256" key="14">
    <source>
        <dbReference type="ARBA" id="ARBA00022833"/>
    </source>
</evidence>
<keyword evidence="15" id="KW-0443">Lipid metabolism</keyword>
<dbReference type="PANTHER" id="PTHR10340:SF34">
    <property type="entry name" value="SPHINGOMYELIN PHOSPHODIESTERASE"/>
    <property type="match status" value="1"/>
</dbReference>
<comment type="similarity">
    <text evidence="5">Belongs to the acid sphingomyelinase family.</text>
</comment>
<evidence type="ECO:0000256" key="24">
    <source>
        <dbReference type="ARBA" id="ARBA00053461"/>
    </source>
</evidence>
<evidence type="ECO:0000256" key="6">
    <source>
        <dbReference type="ARBA" id="ARBA00012018"/>
    </source>
</evidence>
<dbReference type="AlphaFoldDB" id="A0A493TE78"/>
<dbReference type="GO" id="GO:0034644">
    <property type="term" value="P:cellular response to UV"/>
    <property type="evidence" value="ECO:0007669"/>
    <property type="project" value="Ensembl"/>
</dbReference>
<keyword evidence="19" id="KW-0326">Glycosidase</keyword>
<dbReference type="GO" id="GO:0006685">
    <property type="term" value="P:sphingomyelin catabolic process"/>
    <property type="evidence" value="ECO:0007669"/>
    <property type="project" value="Ensembl"/>
</dbReference>
<feature type="region of interest" description="Disordered" evidence="30">
    <location>
        <begin position="641"/>
        <end position="725"/>
    </location>
</feature>
<reference evidence="32 33" key="1">
    <citation type="submission" date="2017-10" db="EMBL/GenBank/DDBJ databases">
        <title>A new Pekin duck reference genome.</title>
        <authorList>
            <person name="Hou Z.-C."/>
            <person name="Zhou Z.-K."/>
            <person name="Zhu F."/>
            <person name="Hou S.-S."/>
        </authorList>
    </citation>
    <scope>NUCLEOTIDE SEQUENCE [LARGE SCALE GENOMIC DNA]</scope>
</reference>
<keyword evidence="13" id="KW-0378">Hydrolase</keyword>
<dbReference type="GO" id="GO:0070555">
    <property type="term" value="P:response to interleukin-1"/>
    <property type="evidence" value="ECO:0007669"/>
    <property type="project" value="Ensembl"/>
</dbReference>
<comment type="function">
    <text evidence="24">Converts sphingomyelin to ceramide. Exists as two enzymatic forms that arise from alternative trafficking of a single protein precursor, one that is targeted to the endolysosomal compartment, whereas the other is released extracellularly. However, in response to various forms of stress, lysosomal exocytosis may represent a major source of the secretory form.</text>
</comment>
<dbReference type="GeneTree" id="ENSGT00950000183182"/>
<dbReference type="GO" id="GO:0046598">
    <property type="term" value="P:positive regulation of viral entry into host cell"/>
    <property type="evidence" value="ECO:0007669"/>
    <property type="project" value="Ensembl"/>
</dbReference>
<feature type="domain" description="Calcineurin-like phosphoesterase" evidence="31">
    <location>
        <begin position="307"/>
        <end position="564"/>
    </location>
</feature>
<evidence type="ECO:0000256" key="16">
    <source>
        <dbReference type="ARBA" id="ARBA00023157"/>
    </source>
</evidence>
<dbReference type="FunFam" id="3.60.21.10:FF:000045">
    <property type="entry name" value="Sphingomyelin phosphodiesterase"/>
    <property type="match status" value="1"/>
</dbReference>
<dbReference type="PANTHER" id="PTHR10340">
    <property type="entry name" value="SPHINGOMYELIN PHOSPHODIESTERASE"/>
    <property type="match status" value="1"/>
</dbReference>
<comment type="catalytic activity">
    <reaction evidence="20">
        <text>a sphingomyelin + H2O = phosphocholine + an N-acylsphing-4-enine + H(+)</text>
        <dbReference type="Rhea" id="RHEA:19253"/>
        <dbReference type="ChEBI" id="CHEBI:15377"/>
        <dbReference type="ChEBI" id="CHEBI:15378"/>
        <dbReference type="ChEBI" id="CHEBI:17636"/>
        <dbReference type="ChEBI" id="CHEBI:52639"/>
        <dbReference type="ChEBI" id="CHEBI:295975"/>
        <dbReference type="EC" id="3.1.4.12"/>
    </reaction>
    <physiologicalReaction direction="left-to-right" evidence="20">
        <dbReference type="Rhea" id="RHEA:19254"/>
    </physiologicalReaction>
</comment>
<dbReference type="InterPro" id="IPR029052">
    <property type="entry name" value="Metallo-depent_PP-like"/>
</dbReference>
<evidence type="ECO:0000256" key="22">
    <source>
        <dbReference type="ARBA" id="ARBA00051187"/>
    </source>
</evidence>
<protein>
    <recommendedName>
        <fullName evidence="28">Sphingomyelin phosphodiesterase</fullName>
        <ecNumber evidence="7">3.1.4.12</ecNumber>
        <ecNumber evidence="6">3.1.4.3</ecNumber>
    </recommendedName>
    <alternativeName>
        <fullName evidence="29">Acid sphingomyelinase</fullName>
    </alternativeName>
</protein>
<dbReference type="GO" id="GO:0005811">
    <property type="term" value="C:lipid droplet"/>
    <property type="evidence" value="ECO:0007669"/>
    <property type="project" value="UniProtKB-SubCell"/>
</dbReference>
<dbReference type="GO" id="GO:0034340">
    <property type="term" value="P:response to type I interferon"/>
    <property type="evidence" value="ECO:0007669"/>
    <property type="project" value="Ensembl"/>
</dbReference>
<evidence type="ECO:0000259" key="31">
    <source>
        <dbReference type="Pfam" id="PF00149"/>
    </source>
</evidence>
<evidence type="ECO:0000256" key="12">
    <source>
        <dbReference type="ARBA" id="ARBA00022729"/>
    </source>
</evidence>
<evidence type="ECO:0000256" key="29">
    <source>
        <dbReference type="ARBA" id="ARBA00076660"/>
    </source>
</evidence>
<evidence type="ECO:0000256" key="2">
    <source>
        <dbReference type="ARBA" id="ARBA00004239"/>
    </source>
</evidence>
<evidence type="ECO:0000256" key="18">
    <source>
        <dbReference type="ARBA" id="ARBA00023228"/>
    </source>
</evidence>
<dbReference type="Ensembl" id="ENSAPLT00000046900.1">
    <property type="protein sequence ID" value="ENSAPLP00000024216.1"/>
    <property type="gene ID" value="ENSAPLG00000030260.1"/>
</dbReference>
<evidence type="ECO:0000256" key="30">
    <source>
        <dbReference type="SAM" id="MobiDB-lite"/>
    </source>
</evidence>
<feature type="region of interest" description="Disordered" evidence="30">
    <location>
        <begin position="756"/>
        <end position="776"/>
    </location>
</feature>
<evidence type="ECO:0000256" key="20">
    <source>
        <dbReference type="ARBA" id="ARBA00047268"/>
    </source>
</evidence>
<comment type="catalytic activity">
    <reaction evidence="22">
        <text>N-(octadecanoyl)-sphing-4-enine-1-phosphocholine + H2O = N-octadecanoylsphing-4-enine + phosphocholine + H(+)</text>
        <dbReference type="Rhea" id="RHEA:54284"/>
        <dbReference type="ChEBI" id="CHEBI:15377"/>
        <dbReference type="ChEBI" id="CHEBI:15378"/>
        <dbReference type="ChEBI" id="CHEBI:72961"/>
        <dbReference type="ChEBI" id="CHEBI:83358"/>
        <dbReference type="ChEBI" id="CHEBI:295975"/>
    </reaction>
    <physiologicalReaction direction="left-to-right" evidence="22">
        <dbReference type="Rhea" id="RHEA:54285"/>
    </physiologicalReaction>
</comment>
<evidence type="ECO:0000256" key="10">
    <source>
        <dbReference type="ARBA" id="ARBA00022677"/>
    </source>
</evidence>
<evidence type="ECO:0000256" key="19">
    <source>
        <dbReference type="ARBA" id="ARBA00023295"/>
    </source>
</evidence>
<dbReference type="GO" id="GO:0036019">
    <property type="term" value="C:endolysosome"/>
    <property type="evidence" value="ECO:0007669"/>
    <property type="project" value="Ensembl"/>
</dbReference>
<keyword evidence="16" id="KW-1015">Disulfide bond</keyword>
<dbReference type="GO" id="GO:0016798">
    <property type="term" value="F:hydrolase activity, acting on glycosyl bonds"/>
    <property type="evidence" value="ECO:0007669"/>
    <property type="project" value="UniProtKB-KW"/>
</dbReference>
<dbReference type="InterPro" id="IPR041805">
    <property type="entry name" value="ASMase/PPN1_MPP"/>
</dbReference>
<evidence type="ECO:0000256" key="25">
    <source>
        <dbReference type="ARBA" id="ARBA00057858"/>
    </source>
</evidence>
<keyword evidence="14" id="KW-0862">Zinc</keyword>
<dbReference type="GO" id="GO:0034480">
    <property type="term" value="F:phosphatidylcholine phospholipase C activity"/>
    <property type="evidence" value="ECO:0007669"/>
    <property type="project" value="UniProtKB-EC"/>
</dbReference>
<dbReference type="SUPFAM" id="SSF56300">
    <property type="entry name" value="Metallo-dependent phosphatases"/>
    <property type="match status" value="1"/>
</dbReference>
<dbReference type="GO" id="GO:0070269">
    <property type="term" value="P:pyroptotic inflammatory response"/>
    <property type="evidence" value="ECO:0007669"/>
    <property type="project" value="Ensembl"/>
</dbReference>
<keyword evidence="17" id="KW-0325">Glycoprotein</keyword>
<dbReference type="GO" id="GO:0023021">
    <property type="term" value="P:termination of signal transduction"/>
    <property type="evidence" value="ECO:0007669"/>
    <property type="project" value="Ensembl"/>
</dbReference>
<dbReference type="GO" id="GO:0045807">
    <property type="term" value="P:positive regulation of endocytosis"/>
    <property type="evidence" value="ECO:0007669"/>
    <property type="project" value="Ensembl"/>
</dbReference>
<gene>
    <name evidence="32" type="primary">SMPD1</name>
</gene>
<evidence type="ECO:0000256" key="3">
    <source>
        <dbReference type="ARBA" id="ARBA00004371"/>
    </source>
</evidence>
<dbReference type="GO" id="GO:0071277">
    <property type="term" value="P:cellular response to calcium ion"/>
    <property type="evidence" value="ECO:0007669"/>
    <property type="project" value="Ensembl"/>
</dbReference>
<comment type="catalytic activity">
    <reaction evidence="21">
        <text>a 1,2-diacyl-sn-glycero-3-phosphocholine + H2O = phosphocholine + a 1,2-diacyl-sn-glycerol + H(+)</text>
        <dbReference type="Rhea" id="RHEA:10604"/>
        <dbReference type="ChEBI" id="CHEBI:15377"/>
        <dbReference type="ChEBI" id="CHEBI:15378"/>
        <dbReference type="ChEBI" id="CHEBI:17815"/>
        <dbReference type="ChEBI" id="CHEBI:57643"/>
        <dbReference type="ChEBI" id="CHEBI:295975"/>
        <dbReference type="EC" id="3.1.4.3"/>
    </reaction>
    <physiologicalReaction direction="left-to-right" evidence="21">
        <dbReference type="Rhea" id="RHEA:10605"/>
    </physiologicalReaction>
</comment>
<evidence type="ECO:0000256" key="1">
    <source>
        <dbReference type="ARBA" id="ARBA00001947"/>
    </source>
</evidence>
<dbReference type="Gene3D" id="3.60.21.10">
    <property type="match status" value="1"/>
</dbReference>
<evidence type="ECO:0000256" key="5">
    <source>
        <dbReference type="ARBA" id="ARBA00008234"/>
    </source>
</evidence>
<feature type="compositionally biased region" description="Gly residues" evidence="30">
    <location>
        <begin position="103"/>
        <end position="122"/>
    </location>
</feature>
<name>A0A493TE78_ANAPP</name>
<sequence length="815" mass="86334">MGTAPRALPAHSSPRSPREAQAWRGAPRGAPQDKQPGRTPGPAPRQQDGQDITYLRSGLGQQLPGLAQGPTVQPKPLSFTPAPAKSPAALTDRHGPAPAPGTRSGGLGAGPGGPSLGKGPGPGRCPTGTRQHREEEAAASAARRWDGTGRDGRGSRAEEGSGAALPPHPALHFEPRSQPGAKRRGTRWHREGCPQPGPTAAAGSARHRALQLEPNVVRVGRVAAGLCQELRLARPEICRQAVQLFQRDVVAAWARSVLRPAEACGLLLGPRCGHWDIYGAWNVSLPAAPKPPVRPPVPPPPGAPSARVLFLTDLHWDRLYTPGSDAACPDPLCCRGAARPGPGGAGFWGEYSKCDLPLHTIAGLLAQLRHAGPFAAAYWTGDIPAHNVWQQRREDQLLALRTVTALLRQHLGTLPVYPAVGNHEATPVNAFPPPYVHGNQSSAWLYDAMAEAWKDWLPPPALETLRAAGFYTVQVWPGLRLVSLNMNFCSQANFWLLINSTDPAGQLQWLVGVLEAAEQQGEKVHIIGHIPPAHCLRSWSWNYYRIVNRFEGTIAAQFFGHTHVDEFEMFYDEETLTRPVSVAFVAPSVTTYINLNPGERPIPSPPSPSLPLLPLWLRSCPTNPDCCPQATACTRWTAPTTAAPTPCWTTRRSSSTSPRPTCLGQSRAGSASTAPVRPTGWPPPSPPTGTCSSAASRMTSASSSASGTTSTRATRPASPAWRPARRPCSVRCAPAARPTPASAGCCAQPGLSGRSCSSGGSGSSAEPGAGSGARGHVGMGTDTHPHCGMGRGPILAARGHHLALHSHWWQPQLAA</sequence>
<dbReference type="GO" id="GO:0008270">
    <property type="term" value="F:zinc ion binding"/>
    <property type="evidence" value="ECO:0007669"/>
    <property type="project" value="Ensembl"/>
</dbReference>
<evidence type="ECO:0000256" key="17">
    <source>
        <dbReference type="ARBA" id="ARBA00023180"/>
    </source>
</evidence>
<comment type="subunit">
    <text evidence="27">Monomer. Interacts with SORT1; the interaction is required for SMPD1 targeting to lysosomes.</text>
</comment>
<dbReference type="InterPro" id="IPR004843">
    <property type="entry name" value="Calcineurin-like_PHP"/>
</dbReference>
<evidence type="ECO:0000313" key="32">
    <source>
        <dbReference type="Ensembl" id="ENSAPLP00000024216.1"/>
    </source>
</evidence>
<evidence type="ECO:0000256" key="27">
    <source>
        <dbReference type="ARBA" id="ARBA00062722"/>
    </source>
</evidence>
<evidence type="ECO:0000256" key="8">
    <source>
        <dbReference type="ARBA" id="ARBA00022525"/>
    </source>
</evidence>
<dbReference type="GO" id="GO:0043065">
    <property type="term" value="P:positive regulation of apoptotic process"/>
    <property type="evidence" value="ECO:0007669"/>
    <property type="project" value="Ensembl"/>
</dbReference>
<feature type="compositionally biased region" description="Polar residues" evidence="30">
    <location>
        <begin position="663"/>
        <end position="673"/>
    </location>
</feature>
<evidence type="ECO:0000313" key="33">
    <source>
        <dbReference type="Proteomes" id="UP000016666"/>
    </source>
</evidence>
<keyword evidence="9" id="KW-0597">Phosphoprotein</keyword>
<dbReference type="GO" id="GO:0046718">
    <property type="term" value="P:symbiont entry into host cell"/>
    <property type="evidence" value="ECO:0007669"/>
    <property type="project" value="Ensembl"/>
</dbReference>
<dbReference type="Proteomes" id="UP000016666">
    <property type="component" value="Chromosome 1"/>
</dbReference>
<reference evidence="32" key="2">
    <citation type="submission" date="2025-08" db="UniProtKB">
        <authorList>
            <consortium name="Ensembl"/>
        </authorList>
    </citation>
    <scope>IDENTIFICATION</scope>
</reference>
<dbReference type="GO" id="GO:0008203">
    <property type="term" value="P:cholesterol metabolic process"/>
    <property type="evidence" value="ECO:0007669"/>
    <property type="project" value="Ensembl"/>
</dbReference>
<comment type="catalytic activity">
    <reaction evidence="23">
        <text>1,2-dihexadecanoyl-sn-glycero-3-phosphocholine + H2O = 1,2-dihexadecanoyl-sn-glycerol + phosphocholine + H(+)</text>
        <dbReference type="Rhea" id="RHEA:45304"/>
        <dbReference type="ChEBI" id="CHEBI:15377"/>
        <dbReference type="ChEBI" id="CHEBI:15378"/>
        <dbReference type="ChEBI" id="CHEBI:72999"/>
        <dbReference type="ChEBI" id="CHEBI:82929"/>
        <dbReference type="ChEBI" id="CHEBI:295975"/>
    </reaction>
    <physiologicalReaction direction="left-to-right" evidence="23">
        <dbReference type="Rhea" id="RHEA:45305"/>
    </physiologicalReaction>
</comment>
<evidence type="ECO:0000256" key="15">
    <source>
        <dbReference type="ARBA" id="ARBA00023098"/>
    </source>
</evidence>
<feature type="compositionally biased region" description="Low complexity" evidence="30">
    <location>
        <begin position="641"/>
        <end position="662"/>
    </location>
</feature>
<dbReference type="STRING" id="8840.ENSAPLP00000024216"/>
<keyword evidence="12" id="KW-0732">Signal</keyword>
<keyword evidence="10" id="KW-0551">Lipid droplet</keyword>
<dbReference type="EC" id="3.1.4.12" evidence="7"/>
<keyword evidence="33" id="KW-1185">Reference proteome</keyword>
<dbReference type="CDD" id="cd00842">
    <property type="entry name" value="MPP_ASMase"/>
    <property type="match status" value="1"/>
</dbReference>
<evidence type="ECO:0000256" key="23">
    <source>
        <dbReference type="ARBA" id="ARBA00052601"/>
    </source>
</evidence>
<organism evidence="32 33">
    <name type="scientific">Anas platyrhynchos platyrhynchos</name>
    <name type="common">Northern mallard</name>
    <dbReference type="NCBI Taxonomy" id="8840"/>
    <lineage>
        <taxon>Eukaryota</taxon>
        <taxon>Metazoa</taxon>
        <taxon>Chordata</taxon>
        <taxon>Craniata</taxon>
        <taxon>Vertebrata</taxon>
        <taxon>Euteleostomi</taxon>
        <taxon>Archelosauria</taxon>
        <taxon>Archosauria</taxon>
        <taxon>Dinosauria</taxon>
        <taxon>Saurischia</taxon>
        <taxon>Theropoda</taxon>
        <taxon>Coelurosauria</taxon>
        <taxon>Aves</taxon>
        <taxon>Neognathae</taxon>
        <taxon>Galloanserae</taxon>
        <taxon>Anseriformes</taxon>
        <taxon>Anatidae</taxon>
        <taxon>Anatinae</taxon>
        <taxon>Anas</taxon>
    </lineage>
</organism>
<dbReference type="EC" id="3.1.4.3" evidence="6"/>
<accession>A0A493TE78</accession>
<comment type="function">
    <text evidence="25">This form is generated following cleavage by CASP7 in the extracellular milieu in response to bacterial infection. It shows increased ability to convert sphingomyelin to ceramide and promotes plasma membrane repair. Plasma membrane repair by ceramide counteracts the action of gasdermin-D (GSDMD) perforin (PRF1) pores that are formed in response to bacterial infection.</text>
</comment>
<feature type="region of interest" description="Disordered" evidence="30">
    <location>
        <begin position="1"/>
        <end position="205"/>
    </location>
</feature>
<comment type="function">
    <text evidence="26">In the lysosomes, converts sphingomyelin to ceramide. Plays an important role in the export of cholesterol from the intraendolysosomal membranes. Also has phospholipase C activities toward 1,2-diacylglycerolphosphocholine and 1,2-diacylglycerolphosphoglycerol. Modulates stress-induced apoptosis through the production of ceramide.</text>
</comment>
<keyword evidence="8" id="KW-0964">Secreted</keyword>
<reference evidence="32" key="3">
    <citation type="submission" date="2025-09" db="UniProtKB">
        <authorList>
            <consortium name="Ensembl"/>
        </authorList>
    </citation>
    <scope>IDENTIFICATION</scope>
</reference>
<dbReference type="GO" id="GO:0061750">
    <property type="term" value="F:acid sphingomyelin phosphodiesterase activity"/>
    <property type="evidence" value="ECO:0007669"/>
    <property type="project" value="Ensembl"/>
</dbReference>
<evidence type="ECO:0000256" key="7">
    <source>
        <dbReference type="ARBA" id="ARBA00012369"/>
    </source>
</evidence>
<dbReference type="GO" id="GO:0034612">
    <property type="term" value="P:response to tumor necrosis factor"/>
    <property type="evidence" value="ECO:0007669"/>
    <property type="project" value="Ensembl"/>
</dbReference>
<evidence type="ECO:0000256" key="21">
    <source>
        <dbReference type="ARBA" id="ARBA00048421"/>
    </source>
</evidence>
<comment type="cofactor">
    <cofactor evidence="1">
        <name>Zn(2+)</name>
        <dbReference type="ChEBI" id="CHEBI:29105"/>
    </cofactor>
</comment>
<comment type="subcellular location">
    <subcellularLocation>
        <location evidence="4">Lipid droplet</location>
    </subcellularLocation>
    <subcellularLocation>
        <location evidence="3">Lysosome</location>
    </subcellularLocation>
    <subcellularLocation>
        <location evidence="2">Secreted</location>
        <location evidence="2">Extracellular space</location>
    </subcellularLocation>
</comment>
<feature type="compositionally biased region" description="Low complexity" evidence="30">
    <location>
        <begin position="58"/>
        <end position="70"/>
    </location>
</feature>
<feature type="compositionally biased region" description="Low complexity" evidence="30">
    <location>
        <begin position="756"/>
        <end position="768"/>
    </location>
</feature>
<keyword evidence="11" id="KW-0479">Metal-binding</keyword>
<dbReference type="GO" id="GO:0033344">
    <property type="term" value="P:cholesterol efflux"/>
    <property type="evidence" value="ECO:0007669"/>
    <property type="project" value="Ensembl"/>
</dbReference>
<feature type="compositionally biased region" description="Low complexity" evidence="30">
    <location>
        <begin position="688"/>
        <end position="722"/>
    </location>
</feature>
<feature type="compositionally biased region" description="Basic and acidic residues" evidence="30">
    <location>
        <begin position="143"/>
        <end position="159"/>
    </location>
</feature>
<evidence type="ECO:0000256" key="9">
    <source>
        <dbReference type="ARBA" id="ARBA00022553"/>
    </source>
</evidence>
<dbReference type="GO" id="GO:0005886">
    <property type="term" value="C:plasma membrane"/>
    <property type="evidence" value="ECO:0007669"/>
    <property type="project" value="Ensembl"/>
</dbReference>
<proteinExistence type="inferred from homology"/>
<evidence type="ECO:0000256" key="4">
    <source>
        <dbReference type="ARBA" id="ARBA00004502"/>
    </source>
</evidence>
<dbReference type="GO" id="GO:0010212">
    <property type="term" value="P:response to ionizing radiation"/>
    <property type="evidence" value="ECO:0007669"/>
    <property type="project" value="Ensembl"/>
</dbReference>
<dbReference type="GO" id="GO:0001778">
    <property type="term" value="P:plasma membrane repair"/>
    <property type="evidence" value="ECO:0007669"/>
    <property type="project" value="Ensembl"/>
</dbReference>
<dbReference type="GO" id="GO:0046513">
    <property type="term" value="P:ceramide biosynthetic process"/>
    <property type="evidence" value="ECO:0007669"/>
    <property type="project" value="Ensembl"/>
</dbReference>
<dbReference type="GO" id="GO:0005615">
    <property type="term" value="C:extracellular space"/>
    <property type="evidence" value="ECO:0007669"/>
    <property type="project" value="Ensembl"/>
</dbReference>
<keyword evidence="18" id="KW-0458">Lysosome</keyword>